<feature type="transmembrane region" description="Helical" evidence="8">
    <location>
        <begin position="112"/>
        <end position="130"/>
    </location>
</feature>
<accession>A0ABU2NE15</accession>
<dbReference type="InterPro" id="IPR036259">
    <property type="entry name" value="MFS_trans_sf"/>
</dbReference>
<evidence type="ECO:0000256" key="8">
    <source>
        <dbReference type="SAM" id="Phobius"/>
    </source>
</evidence>
<keyword evidence="5 8" id="KW-1133">Transmembrane helix</keyword>
<feature type="transmembrane region" description="Helical" evidence="8">
    <location>
        <begin position="48"/>
        <end position="68"/>
    </location>
</feature>
<dbReference type="PANTHER" id="PTHR42718:SF46">
    <property type="entry name" value="BLR6921 PROTEIN"/>
    <property type="match status" value="1"/>
</dbReference>
<evidence type="ECO:0000256" key="1">
    <source>
        <dbReference type="ARBA" id="ARBA00004651"/>
    </source>
</evidence>
<evidence type="ECO:0000256" key="3">
    <source>
        <dbReference type="ARBA" id="ARBA00022475"/>
    </source>
</evidence>
<feature type="transmembrane region" description="Helical" evidence="8">
    <location>
        <begin position="186"/>
        <end position="208"/>
    </location>
</feature>
<dbReference type="InterPro" id="IPR011701">
    <property type="entry name" value="MFS"/>
</dbReference>
<keyword evidence="6 8" id="KW-0472">Membrane</keyword>
<evidence type="ECO:0000256" key="2">
    <source>
        <dbReference type="ARBA" id="ARBA00022448"/>
    </source>
</evidence>
<proteinExistence type="predicted"/>
<dbReference type="RefSeq" id="WP_311558712.1">
    <property type="nucleotide sequence ID" value="NZ_JAVREJ010000017.1"/>
</dbReference>
<feature type="transmembrane region" description="Helical" evidence="8">
    <location>
        <begin position="80"/>
        <end position="100"/>
    </location>
</feature>
<feature type="compositionally biased region" description="Basic residues" evidence="7">
    <location>
        <begin position="11"/>
        <end position="21"/>
    </location>
</feature>
<dbReference type="PANTHER" id="PTHR42718">
    <property type="entry name" value="MAJOR FACILITATOR SUPERFAMILY MULTIDRUG TRANSPORTER MFSC"/>
    <property type="match status" value="1"/>
</dbReference>
<sequence length="253" mass="26464">MCSTLPLENRRQRRPGCRRSPGRPDLLAGRILPQRPHRRRDDGHRRPVPARHTSCILFAGTMIAYFFFTTQFLHGVYGYSPLQAGLAFLPMTVVNFFVALPVPRLTARFGNAALLASGLAVTLAGMSWLAQLTAAAPYLTGVALPMVLIGIGQGLAFAPLTAAGLAGATARDAGAASGLVNTTHQLGSTLGVAVLVALSSDVGAATLADRVTTAYSGGAVMLAAALVAVLVLIVPAEAAARRYARDMFDSSHM</sequence>
<keyword evidence="3" id="KW-1003">Cell membrane</keyword>
<keyword evidence="10" id="KW-1185">Reference proteome</keyword>
<dbReference type="Pfam" id="PF07690">
    <property type="entry name" value="MFS_1"/>
    <property type="match status" value="1"/>
</dbReference>
<protein>
    <submittedName>
        <fullName evidence="9">MFS transporter</fullName>
    </submittedName>
</protein>
<name>A0ABU2NE15_9PSEU</name>
<feature type="transmembrane region" description="Helical" evidence="8">
    <location>
        <begin position="214"/>
        <end position="235"/>
    </location>
</feature>
<organism evidence="9 10">
    <name type="scientific">Pseudonocardia charpentierae</name>
    <dbReference type="NCBI Taxonomy" id="3075545"/>
    <lineage>
        <taxon>Bacteria</taxon>
        <taxon>Bacillati</taxon>
        <taxon>Actinomycetota</taxon>
        <taxon>Actinomycetes</taxon>
        <taxon>Pseudonocardiales</taxon>
        <taxon>Pseudonocardiaceae</taxon>
        <taxon>Pseudonocardia</taxon>
    </lineage>
</organism>
<evidence type="ECO:0000256" key="5">
    <source>
        <dbReference type="ARBA" id="ARBA00022989"/>
    </source>
</evidence>
<dbReference type="EMBL" id="JAVREJ010000017">
    <property type="protein sequence ID" value="MDT0352203.1"/>
    <property type="molecule type" value="Genomic_DNA"/>
</dbReference>
<evidence type="ECO:0000256" key="7">
    <source>
        <dbReference type="SAM" id="MobiDB-lite"/>
    </source>
</evidence>
<dbReference type="Proteomes" id="UP001183202">
    <property type="component" value="Unassembled WGS sequence"/>
</dbReference>
<comment type="subcellular location">
    <subcellularLocation>
        <location evidence="1">Cell membrane</location>
        <topology evidence="1">Multi-pass membrane protein</topology>
    </subcellularLocation>
</comment>
<feature type="transmembrane region" description="Helical" evidence="8">
    <location>
        <begin position="142"/>
        <end position="165"/>
    </location>
</feature>
<dbReference type="SUPFAM" id="SSF103473">
    <property type="entry name" value="MFS general substrate transporter"/>
    <property type="match status" value="1"/>
</dbReference>
<feature type="region of interest" description="Disordered" evidence="7">
    <location>
        <begin position="1"/>
        <end position="47"/>
    </location>
</feature>
<reference evidence="10" key="1">
    <citation type="submission" date="2023-07" db="EMBL/GenBank/DDBJ databases">
        <title>30 novel species of actinomycetes from the DSMZ collection.</title>
        <authorList>
            <person name="Nouioui I."/>
        </authorList>
    </citation>
    <scope>NUCLEOTIDE SEQUENCE [LARGE SCALE GENOMIC DNA]</scope>
    <source>
        <strain evidence="10">DSM 45834</strain>
    </source>
</reference>
<evidence type="ECO:0000313" key="9">
    <source>
        <dbReference type="EMBL" id="MDT0352203.1"/>
    </source>
</evidence>
<evidence type="ECO:0000313" key="10">
    <source>
        <dbReference type="Proteomes" id="UP001183202"/>
    </source>
</evidence>
<gene>
    <name evidence="9" type="ORF">RM445_21985</name>
</gene>
<keyword evidence="2" id="KW-0813">Transport</keyword>
<evidence type="ECO:0000256" key="6">
    <source>
        <dbReference type="ARBA" id="ARBA00023136"/>
    </source>
</evidence>
<comment type="caution">
    <text evidence="9">The sequence shown here is derived from an EMBL/GenBank/DDBJ whole genome shotgun (WGS) entry which is preliminary data.</text>
</comment>
<evidence type="ECO:0000256" key="4">
    <source>
        <dbReference type="ARBA" id="ARBA00022692"/>
    </source>
</evidence>
<dbReference type="Gene3D" id="1.20.1250.20">
    <property type="entry name" value="MFS general substrate transporter like domains"/>
    <property type="match status" value="1"/>
</dbReference>
<keyword evidence="4 8" id="KW-0812">Transmembrane</keyword>